<evidence type="ECO:0000313" key="2">
    <source>
        <dbReference type="EMBL" id="KAL1527431.1"/>
    </source>
</evidence>
<feature type="transmembrane region" description="Helical" evidence="1">
    <location>
        <begin position="51"/>
        <end position="72"/>
    </location>
</feature>
<organism evidence="2 3">
    <name type="scientific">Prymnesium parvum</name>
    <name type="common">Toxic golden alga</name>
    <dbReference type="NCBI Taxonomy" id="97485"/>
    <lineage>
        <taxon>Eukaryota</taxon>
        <taxon>Haptista</taxon>
        <taxon>Haptophyta</taxon>
        <taxon>Prymnesiophyceae</taxon>
        <taxon>Prymnesiales</taxon>
        <taxon>Prymnesiaceae</taxon>
        <taxon>Prymnesium</taxon>
    </lineage>
</organism>
<accession>A0AB34K3B1</accession>
<name>A0AB34K3B1_PRYPA</name>
<reference evidence="2 3" key="1">
    <citation type="journal article" date="2024" name="Science">
        <title>Giant polyketide synthase enzymes in the biosynthesis of giant marine polyether toxins.</title>
        <authorList>
            <person name="Fallon T.R."/>
            <person name="Shende V.V."/>
            <person name="Wierzbicki I.H."/>
            <person name="Pendleton A.L."/>
            <person name="Watervoot N.F."/>
            <person name="Auber R.P."/>
            <person name="Gonzalez D.J."/>
            <person name="Wisecaver J.H."/>
            <person name="Moore B.S."/>
        </authorList>
    </citation>
    <scope>NUCLEOTIDE SEQUENCE [LARGE SCALE GENOMIC DNA]</scope>
    <source>
        <strain evidence="2 3">12B1</strain>
    </source>
</reference>
<keyword evidence="1" id="KW-1133">Transmembrane helix</keyword>
<keyword evidence="1" id="KW-0472">Membrane</keyword>
<dbReference type="AlphaFoldDB" id="A0AB34K3B1"/>
<evidence type="ECO:0000313" key="3">
    <source>
        <dbReference type="Proteomes" id="UP001515480"/>
    </source>
</evidence>
<dbReference type="EMBL" id="JBGBPQ010000003">
    <property type="protein sequence ID" value="KAL1527431.1"/>
    <property type="molecule type" value="Genomic_DNA"/>
</dbReference>
<keyword evidence="3" id="KW-1185">Reference proteome</keyword>
<protein>
    <submittedName>
        <fullName evidence="2">Uncharacterized protein</fullName>
    </submittedName>
</protein>
<sequence length="160" mass="18090">METDSLLQSIFNTIPARARFVGRYLAYTTFSSLSTGFVFGQLGATLCTGPLVPFMSGAWLGYTFACFSFFRLEAQRAMEYIRKYPHLMEHAIEVEFKNLADLREGEPVEEWVRSGGLVVRLGRLSWAILAAQGCSTSVDEIQEARRQRLVQSCDERSKDD</sequence>
<evidence type="ECO:0000256" key="1">
    <source>
        <dbReference type="SAM" id="Phobius"/>
    </source>
</evidence>
<keyword evidence="1" id="KW-0812">Transmembrane</keyword>
<comment type="caution">
    <text evidence="2">The sequence shown here is derived from an EMBL/GenBank/DDBJ whole genome shotgun (WGS) entry which is preliminary data.</text>
</comment>
<feature type="transmembrane region" description="Helical" evidence="1">
    <location>
        <begin position="21"/>
        <end position="39"/>
    </location>
</feature>
<proteinExistence type="predicted"/>
<gene>
    <name evidence="2" type="ORF">AB1Y20_016097</name>
</gene>
<dbReference type="Proteomes" id="UP001515480">
    <property type="component" value="Unassembled WGS sequence"/>
</dbReference>